<evidence type="ECO:0000313" key="6">
    <source>
        <dbReference type="EMBL" id="CAB3980844.1"/>
    </source>
</evidence>
<dbReference type="Proteomes" id="UP001152795">
    <property type="component" value="Unassembled WGS sequence"/>
</dbReference>
<dbReference type="PIRSF" id="PIRSF022950">
    <property type="entry name" value="PPase_methylesterase_euk"/>
    <property type="match status" value="1"/>
</dbReference>
<protein>
    <recommendedName>
        <fullName evidence="5">Protein phosphatase methylesterase 1</fullName>
        <shortName evidence="5">PME-1</shortName>
        <ecNumber evidence="5">3.1.1.-</ecNumber>
    </recommendedName>
</protein>
<reference evidence="6" key="1">
    <citation type="submission" date="2020-04" db="EMBL/GenBank/DDBJ databases">
        <authorList>
            <person name="Alioto T."/>
            <person name="Alioto T."/>
            <person name="Gomez Garrido J."/>
        </authorList>
    </citation>
    <scope>NUCLEOTIDE SEQUENCE</scope>
    <source>
        <strain evidence="6">A484AB</strain>
    </source>
</reference>
<dbReference type="Gene3D" id="3.40.50.1820">
    <property type="entry name" value="alpha/beta hydrolase"/>
    <property type="match status" value="1"/>
</dbReference>
<gene>
    <name evidence="6" type="ORF">PACLA_8A023007</name>
</gene>
<evidence type="ECO:0000256" key="4">
    <source>
        <dbReference type="ARBA" id="ARBA00049203"/>
    </source>
</evidence>
<keyword evidence="2 5" id="KW-0719">Serine esterase</keyword>
<dbReference type="EC" id="3.1.1.-" evidence="5"/>
<accession>A0A6S7FLZ6</accession>
<dbReference type="InterPro" id="IPR016812">
    <property type="entry name" value="PPase_methylesterase_euk"/>
</dbReference>
<sequence>MQRELLKSKLPPGIPKPNDRAGLKRRRDYSQVSWENYFDSCQDVNIGESNIFRVYKSGSSGPVLLLLHGGGFSALTWSLFTVKVTALSHCQVVAVDCRGHGDSRTSDDLDLSIETLTDDVRCVVEALYPRDPPPIILIGHSMGGAVAVHLSAQRLLPCLVGVVVVDVVEGTALEGLSVMQSFLKGRPKSFRSMEKAIEWSVRSGQLRNLESAKVSMPGQLVKITVDSEQSESSSKLTSPGLSVISEASEDCTETTANDHSSETNTEQCEYRWRINLSETETFWQGWFNDMSRLFLSCPVPKLLLVAGRDRLDKELTVAHIQGKFQLHILPKCGHAVHEDDPDKVAEMLATFMTRHKFAEPKQSCQSYIPCC</sequence>
<dbReference type="PANTHER" id="PTHR14189:SF0">
    <property type="entry name" value="PROTEIN PHOSPHATASE METHYLESTERASE 1"/>
    <property type="match status" value="1"/>
</dbReference>
<evidence type="ECO:0000256" key="2">
    <source>
        <dbReference type="ARBA" id="ARBA00022487"/>
    </source>
</evidence>
<comment type="caution">
    <text evidence="6">The sequence shown here is derived from an EMBL/GenBank/DDBJ whole genome shotgun (WGS) entry which is preliminary data.</text>
</comment>
<evidence type="ECO:0000256" key="1">
    <source>
        <dbReference type="ARBA" id="ARBA00008645"/>
    </source>
</evidence>
<dbReference type="InterPro" id="IPR000073">
    <property type="entry name" value="AB_hydrolase_1"/>
</dbReference>
<dbReference type="PANTHER" id="PTHR14189">
    <property type="entry name" value="PROTEIN PHOSPHATASE METHYLESTERASE-1 RELATED"/>
    <property type="match status" value="1"/>
</dbReference>
<dbReference type="Pfam" id="PF12697">
    <property type="entry name" value="Abhydrolase_6"/>
    <property type="match status" value="1"/>
</dbReference>
<dbReference type="EMBL" id="CACRXK020000329">
    <property type="protein sequence ID" value="CAB3980844.1"/>
    <property type="molecule type" value="Genomic_DNA"/>
</dbReference>
<evidence type="ECO:0000256" key="5">
    <source>
        <dbReference type="PIRNR" id="PIRNR022950"/>
    </source>
</evidence>
<dbReference type="PRINTS" id="PR00412">
    <property type="entry name" value="EPOXHYDRLASE"/>
</dbReference>
<keyword evidence="3 5" id="KW-0378">Hydrolase</keyword>
<evidence type="ECO:0000313" key="7">
    <source>
        <dbReference type="Proteomes" id="UP001152795"/>
    </source>
</evidence>
<name>A0A6S7FLZ6_PARCT</name>
<comment type="catalytic activity">
    <reaction evidence="4">
        <text>[phosphatase 2A protein]-C-terminal L-leucine methyl ester + H2O = [phosphatase 2A protein]-C-terminal L-leucine + methanol + H(+)</text>
        <dbReference type="Rhea" id="RHEA:48548"/>
        <dbReference type="Rhea" id="RHEA-COMP:12134"/>
        <dbReference type="Rhea" id="RHEA-COMP:12135"/>
        <dbReference type="ChEBI" id="CHEBI:15377"/>
        <dbReference type="ChEBI" id="CHEBI:15378"/>
        <dbReference type="ChEBI" id="CHEBI:17790"/>
        <dbReference type="ChEBI" id="CHEBI:90516"/>
        <dbReference type="ChEBI" id="CHEBI:90517"/>
        <dbReference type="EC" id="3.1.1.89"/>
    </reaction>
</comment>
<comment type="function">
    <text evidence="5">Demethylates proteins that have been reversibly carboxymethylated.</text>
</comment>
<organism evidence="6 7">
    <name type="scientific">Paramuricea clavata</name>
    <name type="common">Red gorgonian</name>
    <name type="synonym">Violescent sea-whip</name>
    <dbReference type="NCBI Taxonomy" id="317549"/>
    <lineage>
        <taxon>Eukaryota</taxon>
        <taxon>Metazoa</taxon>
        <taxon>Cnidaria</taxon>
        <taxon>Anthozoa</taxon>
        <taxon>Octocorallia</taxon>
        <taxon>Malacalcyonacea</taxon>
        <taxon>Plexauridae</taxon>
        <taxon>Paramuricea</taxon>
    </lineage>
</organism>
<keyword evidence="7" id="KW-1185">Reference proteome</keyword>
<proteinExistence type="inferred from homology"/>
<evidence type="ECO:0000256" key="3">
    <source>
        <dbReference type="ARBA" id="ARBA00022801"/>
    </source>
</evidence>
<dbReference type="GO" id="GO:0051723">
    <property type="term" value="F:protein methylesterase activity"/>
    <property type="evidence" value="ECO:0007669"/>
    <property type="project" value="UniProtKB-EC"/>
</dbReference>
<dbReference type="InterPro" id="IPR029058">
    <property type="entry name" value="AB_hydrolase_fold"/>
</dbReference>
<dbReference type="InterPro" id="IPR000639">
    <property type="entry name" value="Epox_hydrolase-like"/>
</dbReference>
<dbReference type="SUPFAM" id="SSF53474">
    <property type="entry name" value="alpha/beta-Hydrolases"/>
    <property type="match status" value="1"/>
</dbReference>
<dbReference type="AlphaFoldDB" id="A0A6S7FLZ6"/>
<comment type="similarity">
    <text evidence="1 5">Belongs to the AB hydrolase superfamily.</text>
</comment>
<dbReference type="OrthoDB" id="194865at2759"/>